<dbReference type="AlphaFoldDB" id="A0A2S4L3A6"/>
<dbReference type="OrthoDB" id="10556379at2759"/>
<keyword evidence="2" id="KW-1185">Reference proteome</keyword>
<sequence>DDSTTTTSARARLQRAHSFIYTHTRIGRLPPSSRESEARHHAALLPALRQHPHRLPHQHAHQPPRVPNVPLRAQHHRARLLAARLRAQGEGGRLRRAWRLGQCAKGPRAVPGRRLRRRRGRLLPGPDPQCRRAHDELLQVHDVRAPVAGELGWPGGVVWRLAFF</sequence>
<evidence type="ECO:0000313" key="2">
    <source>
        <dbReference type="Proteomes" id="UP000237481"/>
    </source>
</evidence>
<accession>A0A2S4L3A6</accession>
<comment type="caution">
    <text evidence="1">The sequence shown here is derived from an EMBL/GenBank/DDBJ whole genome shotgun (WGS) entry which is preliminary data.</text>
</comment>
<feature type="non-terminal residue" evidence="1">
    <location>
        <position position="1"/>
    </location>
</feature>
<gene>
    <name evidence="1" type="ORF">TPAR_02869</name>
</gene>
<dbReference type="Proteomes" id="UP000237481">
    <property type="component" value="Unassembled WGS sequence"/>
</dbReference>
<name>A0A2S4L3A6_9HYPO</name>
<proteinExistence type="predicted"/>
<dbReference type="EMBL" id="PKSG01000293">
    <property type="protein sequence ID" value="POR36915.1"/>
    <property type="molecule type" value="Genomic_DNA"/>
</dbReference>
<protein>
    <submittedName>
        <fullName evidence="1">Uncharacterized protein</fullName>
    </submittedName>
</protein>
<reference evidence="1 2" key="1">
    <citation type="submission" date="2018-01" db="EMBL/GenBank/DDBJ databases">
        <title>Harnessing the power of phylogenomics to disentangle the directionality and signatures of interkingdom host jumping in the parasitic fungal genus Tolypocladium.</title>
        <authorList>
            <person name="Quandt C.A."/>
            <person name="Patterson W."/>
            <person name="Spatafora J.W."/>
        </authorList>
    </citation>
    <scope>NUCLEOTIDE SEQUENCE [LARGE SCALE GENOMIC DNA]</scope>
    <source>
        <strain evidence="1 2">NRBC 100945</strain>
    </source>
</reference>
<evidence type="ECO:0000313" key="1">
    <source>
        <dbReference type="EMBL" id="POR36915.1"/>
    </source>
</evidence>
<organism evidence="1 2">
    <name type="scientific">Tolypocladium paradoxum</name>
    <dbReference type="NCBI Taxonomy" id="94208"/>
    <lineage>
        <taxon>Eukaryota</taxon>
        <taxon>Fungi</taxon>
        <taxon>Dikarya</taxon>
        <taxon>Ascomycota</taxon>
        <taxon>Pezizomycotina</taxon>
        <taxon>Sordariomycetes</taxon>
        <taxon>Hypocreomycetidae</taxon>
        <taxon>Hypocreales</taxon>
        <taxon>Ophiocordycipitaceae</taxon>
        <taxon>Tolypocladium</taxon>
    </lineage>
</organism>